<reference evidence="6" key="1">
    <citation type="submission" date="2014-01" db="EMBL/GenBank/DDBJ databases">
        <title>The genome of the white-rot fungus Pycnoporus cinnabarinus: a basidiomycete model with a versatile arsenal for lignocellulosic biomass breakdown.</title>
        <authorList>
            <person name="Levasseur A."/>
            <person name="Lomascolo A."/>
            <person name="Ruiz-Duenas F.J."/>
            <person name="Uzan E."/>
            <person name="Piumi F."/>
            <person name="Kues U."/>
            <person name="Ram A.F.J."/>
            <person name="Murat C."/>
            <person name="Haon M."/>
            <person name="Benoit I."/>
            <person name="Arfi Y."/>
            <person name="Chevret D."/>
            <person name="Drula E."/>
            <person name="Kwon M.J."/>
            <person name="Gouret P."/>
            <person name="Lesage-Meessen L."/>
            <person name="Lombard V."/>
            <person name="Mariette J."/>
            <person name="Noirot C."/>
            <person name="Park J."/>
            <person name="Patyshakuliyeva A."/>
            <person name="Wieneger R.A.B."/>
            <person name="Wosten H.A.B."/>
            <person name="Martin F."/>
            <person name="Coutinho P.M."/>
            <person name="de Vries R."/>
            <person name="Martinez A.T."/>
            <person name="Klopp C."/>
            <person name="Pontarotti P."/>
            <person name="Henrissat B."/>
            <person name="Record E."/>
        </authorList>
    </citation>
    <scope>NUCLEOTIDE SEQUENCE [LARGE SCALE GENOMIC DNA]</scope>
    <source>
        <strain evidence="6">BRFM137</strain>
    </source>
</reference>
<dbReference type="Gene3D" id="3.20.20.80">
    <property type="entry name" value="Glycosidases"/>
    <property type="match status" value="1"/>
</dbReference>
<dbReference type="Pfam" id="PF05089">
    <property type="entry name" value="NAGLU"/>
    <property type="match status" value="1"/>
</dbReference>
<dbReference type="Pfam" id="PF12971">
    <property type="entry name" value="NAGLU_N"/>
    <property type="match status" value="1"/>
</dbReference>
<dbReference type="STRING" id="5643.A0A060SET9"/>
<gene>
    <name evidence="6" type="ORF">BN946_scf185002.g50</name>
</gene>
<evidence type="ECO:0000259" key="5">
    <source>
        <dbReference type="Pfam" id="PF12972"/>
    </source>
</evidence>
<name>A0A060SET9_PYCCI</name>
<keyword evidence="7" id="KW-1185">Reference proteome</keyword>
<evidence type="ECO:0000259" key="3">
    <source>
        <dbReference type="Pfam" id="PF05089"/>
    </source>
</evidence>
<feature type="chain" id="PRO_5001592172" evidence="2">
    <location>
        <begin position="21"/>
        <end position="751"/>
    </location>
</feature>
<dbReference type="InterPro" id="IPR007781">
    <property type="entry name" value="NAGLU"/>
</dbReference>
<feature type="signal peptide" evidence="2">
    <location>
        <begin position="1"/>
        <end position="20"/>
    </location>
</feature>
<dbReference type="AlphaFoldDB" id="A0A060SET9"/>
<protein>
    <submittedName>
        <fullName evidence="6">Glycoside Hydrolase Family 89 protein</fullName>
    </submittedName>
</protein>
<dbReference type="InterPro" id="IPR024240">
    <property type="entry name" value="NAGLU_N"/>
</dbReference>
<dbReference type="OrthoDB" id="64736at2759"/>
<evidence type="ECO:0000259" key="4">
    <source>
        <dbReference type="Pfam" id="PF12971"/>
    </source>
</evidence>
<dbReference type="OMA" id="YGQPFVW"/>
<dbReference type="Gene3D" id="1.20.120.670">
    <property type="entry name" value="N-acetyl-b-d-glucoasminidase"/>
    <property type="match status" value="1"/>
</dbReference>
<keyword evidence="2" id="KW-0732">Signal</keyword>
<feature type="domain" description="Alpha-N-acetylglucosaminidase N-terminal" evidence="4">
    <location>
        <begin position="29"/>
        <end position="108"/>
    </location>
</feature>
<dbReference type="PANTHER" id="PTHR12872:SF1">
    <property type="entry name" value="ALPHA-N-ACETYLGLUCOSAMINIDASE"/>
    <property type="match status" value="1"/>
</dbReference>
<dbReference type="InterPro" id="IPR024733">
    <property type="entry name" value="NAGLU_tim-barrel"/>
</dbReference>
<feature type="domain" description="Alpha-N-acetylglucosaminidase C-terminal" evidence="5">
    <location>
        <begin position="470"/>
        <end position="747"/>
    </location>
</feature>
<organism evidence="6 7">
    <name type="scientific">Pycnoporus cinnabarinus</name>
    <name type="common">Cinnabar-red polypore</name>
    <name type="synonym">Trametes cinnabarina</name>
    <dbReference type="NCBI Taxonomy" id="5643"/>
    <lineage>
        <taxon>Eukaryota</taxon>
        <taxon>Fungi</taxon>
        <taxon>Dikarya</taxon>
        <taxon>Basidiomycota</taxon>
        <taxon>Agaricomycotina</taxon>
        <taxon>Agaricomycetes</taxon>
        <taxon>Polyporales</taxon>
        <taxon>Polyporaceae</taxon>
        <taxon>Trametes</taxon>
    </lineage>
</organism>
<dbReference type="InterPro" id="IPR029018">
    <property type="entry name" value="Hex-like_dom2"/>
</dbReference>
<dbReference type="Proteomes" id="UP000029665">
    <property type="component" value="Unassembled WGS sequence"/>
</dbReference>
<evidence type="ECO:0000256" key="1">
    <source>
        <dbReference type="ARBA" id="ARBA00022801"/>
    </source>
</evidence>
<feature type="domain" description="Alpha-N-acetylglucosaminidase tim-barrel" evidence="3">
    <location>
        <begin position="123"/>
        <end position="461"/>
    </location>
</feature>
<comment type="caution">
    <text evidence="6">The sequence shown here is derived from an EMBL/GenBank/DDBJ whole genome shotgun (WGS) entry which is preliminary data.</text>
</comment>
<sequence>MLLSKGLLAVLALSFGVGRAAKFPQEDLQGIYALAKRRVPLHADAFSFSLVDGEPDAFTIRDAYNGVHVQCTTVSACARGFHTYLTQYGGVDIWWTGSRLNQLPFKLPKVGQPIKGQAIVPYRYHFNTVTFDYTAAFWDFKQWELELDWLALRGVNLPLAWVGYEYILIETFREVGLSDAEISEFLSGPAFQAWNRFGNIQGSWGGELPMDWVNDQFALQKKLIKRMVELGMTPVLPSFTGFVPRALAKLYPNASIVTGSQWSGFPAQLTNDSFLEPSDPLFATLQKSFISKQQAAYGADVSHIYTLDQYNENDPFSGDPAYLRNVTAGTFASLRGADPDAVWLMQGWLFFSSADFWTDERIEAYLGGVPGNDSMIILDLYSEAQPQWNRTHSYYGKQWVWCELHDYGGNMGFEGNLRELTQDPLAALHSPGSSMKGVGLAMEGQEGNEIVYDILLDQAWSANPINVSSYVDSWVARRYPVKPLPHAALDAWRTLSSTVYNNQDPSTQATIKSIFELAPALTGLTNRTGHHPTAIPYDTDSSVVPALKALLEAKAQHPALASVPEFTYDVVDVARQLLSNRFVDLYTALIVAYNTSSSTAHSVQAAGQQLLDLLCDLDALLYTNEHFLLSAWIADAHKWSHGSKTYGAYLEYNARNQITLWGPDGEINDYASKAWAGLVGTYYKTRWETFVDYLVETKRTGKAYNATLVKSEMLAIGEKWDNGTWGTQKGERWGVHGDTWDMAFKVLRTWA</sequence>
<proteinExistence type="predicted"/>
<evidence type="ECO:0000313" key="7">
    <source>
        <dbReference type="Proteomes" id="UP000029665"/>
    </source>
</evidence>
<dbReference type="Pfam" id="PF12972">
    <property type="entry name" value="NAGLU_C"/>
    <property type="match status" value="1"/>
</dbReference>
<evidence type="ECO:0000256" key="2">
    <source>
        <dbReference type="SAM" id="SignalP"/>
    </source>
</evidence>
<dbReference type="InterPro" id="IPR024732">
    <property type="entry name" value="NAGLU_C"/>
</dbReference>
<dbReference type="GO" id="GO:0016787">
    <property type="term" value="F:hydrolase activity"/>
    <property type="evidence" value="ECO:0007669"/>
    <property type="project" value="UniProtKB-KW"/>
</dbReference>
<evidence type="ECO:0000313" key="6">
    <source>
        <dbReference type="EMBL" id="CDO72865.1"/>
    </source>
</evidence>
<keyword evidence="1 6" id="KW-0378">Hydrolase</keyword>
<accession>A0A060SET9</accession>
<dbReference type="HOGENOM" id="CLU_011988_2_1_1"/>
<dbReference type="PANTHER" id="PTHR12872">
    <property type="entry name" value="ALPHA-N-ACETYLGLUCOSAMINIDASE"/>
    <property type="match status" value="1"/>
</dbReference>
<dbReference type="EMBL" id="CCBP010000118">
    <property type="protein sequence ID" value="CDO72865.1"/>
    <property type="molecule type" value="Genomic_DNA"/>
</dbReference>
<dbReference type="Gene3D" id="3.30.379.10">
    <property type="entry name" value="Chitobiase/beta-hexosaminidase domain 2-like"/>
    <property type="match status" value="1"/>
</dbReference>